<protein>
    <submittedName>
        <fullName evidence="2">Uncharacterized protein</fullName>
    </submittedName>
</protein>
<proteinExistence type="predicted"/>
<reference evidence="2" key="1">
    <citation type="submission" date="2014-09" db="EMBL/GenBank/DDBJ databases">
        <authorList>
            <person name="Magalhaes I.L.F."/>
            <person name="Oliveira U."/>
            <person name="Santos F.R."/>
            <person name="Vidigal T.H.D.A."/>
            <person name="Brescovit A.D."/>
            <person name="Santos A.J."/>
        </authorList>
    </citation>
    <scope>NUCLEOTIDE SEQUENCE</scope>
    <source>
        <tissue evidence="2">Shoot tissue taken approximately 20 cm above the soil surface</tissue>
    </source>
</reference>
<evidence type="ECO:0000256" key="1">
    <source>
        <dbReference type="SAM" id="MobiDB-lite"/>
    </source>
</evidence>
<sequence>MPPFSLSLAGQRLAALKASSGGVLKASSSGGVLKASSSGGALNDGDRRRY</sequence>
<dbReference type="EMBL" id="GBRH01224080">
    <property type="protein sequence ID" value="JAD73815.1"/>
    <property type="molecule type" value="Transcribed_RNA"/>
</dbReference>
<name>A0A0A9CK95_ARUDO</name>
<accession>A0A0A9CK95</accession>
<feature type="region of interest" description="Disordered" evidence="1">
    <location>
        <begin position="23"/>
        <end position="50"/>
    </location>
</feature>
<organism evidence="2">
    <name type="scientific">Arundo donax</name>
    <name type="common">Giant reed</name>
    <name type="synonym">Donax arundinaceus</name>
    <dbReference type="NCBI Taxonomy" id="35708"/>
    <lineage>
        <taxon>Eukaryota</taxon>
        <taxon>Viridiplantae</taxon>
        <taxon>Streptophyta</taxon>
        <taxon>Embryophyta</taxon>
        <taxon>Tracheophyta</taxon>
        <taxon>Spermatophyta</taxon>
        <taxon>Magnoliopsida</taxon>
        <taxon>Liliopsida</taxon>
        <taxon>Poales</taxon>
        <taxon>Poaceae</taxon>
        <taxon>PACMAD clade</taxon>
        <taxon>Arundinoideae</taxon>
        <taxon>Arundineae</taxon>
        <taxon>Arundo</taxon>
    </lineage>
</organism>
<dbReference type="AlphaFoldDB" id="A0A0A9CK95"/>
<evidence type="ECO:0000313" key="2">
    <source>
        <dbReference type="EMBL" id="JAD73815.1"/>
    </source>
</evidence>
<reference evidence="2" key="2">
    <citation type="journal article" date="2015" name="Data Brief">
        <title>Shoot transcriptome of the giant reed, Arundo donax.</title>
        <authorList>
            <person name="Barrero R.A."/>
            <person name="Guerrero F.D."/>
            <person name="Moolhuijzen P."/>
            <person name="Goolsby J.A."/>
            <person name="Tidwell J."/>
            <person name="Bellgard S.E."/>
            <person name="Bellgard M.I."/>
        </authorList>
    </citation>
    <scope>NUCLEOTIDE SEQUENCE</scope>
    <source>
        <tissue evidence="2">Shoot tissue taken approximately 20 cm above the soil surface</tissue>
    </source>
</reference>
<feature type="compositionally biased region" description="Low complexity" evidence="1">
    <location>
        <begin position="25"/>
        <end position="41"/>
    </location>
</feature>